<comment type="caution">
    <text evidence="1">The sequence shown here is derived from an EMBL/GenBank/DDBJ whole genome shotgun (WGS) entry which is preliminary data.</text>
</comment>
<evidence type="ECO:0000313" key="2">
    <source>
        <dbReference type="Proteomes" id="UP000034805"/>
    </source>
</evidence>
<reference evidence="1 2" key="1">
    <citation type="submission" date="2015-08" db="EMBL/GenBank/DDBJ databases">
        <title>The genome of the Asian arowana (Scleropages formosus).</title>
        <authorList>
            <person name="Tan M.H."/>
            <person name="Gan H.M."/>
            <person name="Croft L.J."/>
            <person name="Austin C.M."/>
        </authorList>
    </citation>
    <scope>NUCLEOTIDE SEQUENCE [LARGE SCALE GENOMIC DNA]</scope>
    <source>
        <strain evidence="1">Aro1</strain>
    </source>
</reference>
<dbReference type="PANTHER" id="PTHR45749:SF37">
    <property type="entry name" value="OS05G0311600 PROTEIN"/>
    <property type="match status" value="1"/>
</dbReference>
<protein>
    <submittedName>
        <fullName evidence="1">Uncharacterized protein</fullName>
    </submittedName>
</protein>
<dbReference type="EMBL" id="JARO02014457">
    <property type="protein sequence ID" value="KPP58192.1"/>
    <property type="molecule type" value="Genomic_DNA"/>
</dbReference>
<organism evidence="1 2">
    <name type="scientific">Scleropages formosus</name>
    <name type="common">Asian bonytongue</name>
    <name type="synonym">Osteoglossum formosum</name>
    <dbReference type="NCBI Taxonomy" id="113540"/>
    <lineage>
        <taxon>Eukaryota</taxon>
        <taxon>Metazoa</taxon>
        <taxon>Chordata</taxon>
        <taxon>Craniata</taxon>
        <taxon>Vertebrata</taxon>
        <taxon>Euteleostomi</taxon>
        <taxon>Actinopterygii</taxon>
        <taxon>Neopterygii</taxon>
        <taxon>Teleostei</taxon>
        <taxon>Osteoglossocephala</taxon>
        <taxon>Osteoglossomorpha</taxon>
        <taxon>Osteoglossiformes</taxon>
        <taxon>Osteoglossidae</taxon>
        <taxon>Scleropages</taxon>
    </lineage>
</organism>
<dbReference type="AlphaFoldDB" id="A0A0P7W695"/>
<feature type="non-terminal residue" evidence="1">
    <location>
        <position position="1"/>
    </location>
</feature>
<dbReference type="PANTHER" id="PTHR45749">
    <property type="match status" value="1"/>
</dbReference>
<evidence type="ECO:0000313" key="1">
    <source>
        <dbReference type="EMBL" id="KPP58192.1"/>
    </source>
</evidence>
<accession>A0A0P7W695</accession>
<dbReference type="Proteomes" id="UP000034805">
    <property type="component" value="Unassembled WGS sequence"/>
</dbReference>
<name>A0A0P7W695_SCLFO</name>
<gene>
    <name evidence="1" type="ORF">Z043_124004</name>
</gene>
<proteinExistence type="predicted"/>
<sequence length="229" mass="25986">SLQKKVKRTGIILKCYEILVYTATQNTGQRGRNETIESDRKGNFLILELIAKHNPNIMKKMNAVGYANYTSANIQNEILVCLAEMVGTSIIRGQEKELQRLSDTRWECRYLACHNLADRLPAVVRAPEEIAGKQIGERLHLAKAVDLVEALICTFKNYRNEQVFVFWTTILDITEQCNICTETFLKQKRKQSSKLEATCVMFTAGSQAAQNSKLFQKRSILPAFGHDAK</sequence>